<dbReference type="RefSeq" id="WP_170120107.1">
    <property type="nucleotide sequence ID" value="NZ_QICL01000038.1"/>
</dbReference>
<keyword evidence="2" id="KW-1185">Reference proteome</keyword>
<reference evidence="1 2" key="1">
    <citation type="submission" date="2018-03" db="EMBL/GenBank/DDBJ databases">
        <title>Genomic Encyclopedia of Archaeal and Bacterial Type Strains, Phase II (KMG-II): from individual species to whole genera.</title>
        <authorList>
            <person name="Goeker M."/>
        </authorList>
    </citation>
    <scope>NUCLEOTIDE SEQUENCE [LARGE SCALE GENOMIC DNA]</scope>
    <source>
        <strain evidence="1 2">DSM 100214</strain>
    </source>
</reference>
<dbReference type="Proteomes" id="UP000247973">
    <property type="component" value="Unassembled WGS sequence"/>
</dbReference>
<dbReference type="EMBL" id="QICL01000038">
    <property type="protein sequence ID" value="PXV59311.1"/>
    <property type="molecule type" value="Genomic_DNA"/>
</dbReference>
<gene>
    <name evidence="1" type="ORF">CLV62_13815</name>
</gene>
<dbReference type="AlphaFoldDB" id="A0A2V3PI84"/>
<proteinExistence type="predicted"/>
<comment type="caution">
    <text evidence="1">The sequence shown here is derived from an EMBL/GenBank/DDBJ whole genome shotgun (WGS) entry which is preliminary data.</text>
</comment>
<protein>
    <submittedName>
        <fullName evidence="1">Uncharacterized protein</fullName>
    </submittedName>
</protein>
<name>A0A2V3PI84_9BACT</name>
<evidence type="ECO:0000313" key="1">
    <source>
        <dbReference type="EMBL" id="PXV59311.1"/>
    </source>
</evidence>
<accession>A0A2V3PI84</accession>
<sequence>MIDQNKIIMKLEKDKIELLETLKGVKRLMDSEDYTYSFDDLYERVSAVIAKYE</sequence>
<evidence type="ECO:0000313" key="2">
    <source>
        <dbReference type="Proteomes" id="UP000247973"/>
    </source>
</evidence>
<organism evidence="1 2">
    <name type="scientific">Dysgonomonas alginatilytica</name>
    <dbReference type="NCBI Taxonomy" id="1605892"/>
    <lineage>
        <taxon>Bacteria</taxon>
        <taxon>Pseudomonadati</taxon>
        <taxon>Bacteroidota</taxon>
        <taxon>Bacteroidia</taxon>
        <taxon>Bacteroidales</taxon>
        <taxon>Dysgonomonadaceae</taxon>
        <taxon>Dysgonomonas</taxon>
    </lineage>
</organism>